<dbReference type="HOGENOM" id="CLU_145331_0_0_9"/>
<comment type="caution">
    <text evidence="1">The sequence shown here is derived from an EMBL/GenBank/DDBJ whole genome shotgun (WGS) entry which is preliminary data.</text>
</comment>
<dbReference type="Proteomes" id="UP000003157">
    <property type="component" value="Unassembled WGS sequence"/>
</dbReference>
<evidence type="ECO:0000313" key="2">
    <source>
        <dbReference type="Proteomes" id="UP000003157"/>
    </source>
</evidence>
<dbReference type="InterPro" id="IPR012349">
    <property type="entry name" value="Split_barrel_FMN-bd"/>
</dbReference>
<dbReference type="eggNOG" id="COG3871">
    <property type="taxonomic scope" value="Bacteria"/>
</dbReference>
<dbReference type="SUPFAM" id="SSF50475">
    <property type="entry name" value="FMN-binding split barrel"/>
    <property type="match status" value="1"/>
</dbReference>
<dbReference type="Gene3D" id="2.30.110.10">
    <property type="entry name" value="Electron Transport, Fmn-binding Protein, Chain A"/>
    <property type="match status" value="1"/>
</dbReference>
<dbReference type="STRING" id="100884.GCA_000269565_02167"/>
<gene>
    <name evidence="1" type="ORF">HMPREF9488_02065</name>
</gene>
<proteinExistence type="predicted"/>
<dbReference type="AlphaFoldDB" id="E7GBC4"/>
<dbReference type="OrthoDB" id="4772335at2"/>
<dbReference type="RefSeq" id="WP_008789165.1">
    <property type="nucleotide sequence ID" value="NZ_AKCB01000001.1"/>
</dbReference>
<dbReference type="EMBL" id="ADKX01000034">
    <property type="protein sequence ID" value="EFW04659.1"/>
    <property type="molecule type" value="Genomic_DNA"/>
</dbReference>
<name>E7GBC4_9FIRM</name>
<dbReference type="GeneID" id="78230004"/>
<organism evidence="1 2">
    <name type="scientific">Coprobacillus cateniformis</name>
    <dbReference type="NCBI Taxonomy" id="100884"/>
    <lineage>
        <taxon>Bacteria</taxon>
        <taxon>Bacillati</taxon>
        <taxon>Bacillota</taxon>
        <taxon>Erysipelotrichia</taxon>
        <taxon>Erysipelotrichales</taxon>
        <taxon>Coprobacillaceae</taxon>
        <taxon>Coprobacillus</taxon>
    </lineage>
</organism>
<sequence>MNSNYINKYNNIFQQIGDHAKIVLATSHQDKVTARKMSFLIMNGIFYFQTDKTFRKYQDIQDNENVALCLDNIQIEGICKEIGHPLDHQDFCKYFQKYFLSSFQSYSHLENERLFMVEPTFIQRWNYIEGKPIIEQIYIHQKECIEKDYQ</sequence>
<evidence type="ECO:0000313" key="1">
    <source>
        <dbReference type="EMBL" id="EFW04659.1"/>
    </source>
</evidence>
<accession>E7GBC4</accession>
<keyword evidence="2" id="KW-1185">Reference proteome</keyword>
<protein>
    <submittedName>
        <fullName evidence="1">Uncharacterized protein</fullName>
    </submittedName>
</protein>
<reference evidence="1 2" key="1">
    <citation type="submission" date="2010-12" db="EMBL/GenBank/DDBJ databases">
        <title>The Genome Sequence of Coprobacillus sp. strain 29_1.</title>
        <authorList>
            <consortium name="The Broad Institute Genome Sequencing Platform"/>
            <person name="Earl A."/>
            <person name="Ward D."/>
            <person name="Feldgarden M."/>
            <person name="Gevers D."/>
            <person name="Daigneault M."/>
            <person name="Sibley C.D."/>
            <person name="White A."/>
            <person name="Strauss J."/>
            <person name="Allen-Vercoe E."/>
            <person name="Young S.K."/>
            <person name="Zeng Q."/>
            <person name="Gargeya S."/>
            <person name="Fitzgerald M."/>
            <person name="Haas B."/>
            <person name="Abouelleil A."/>
            <person name="Alvarado L."/>
            <person name="Arachchi H.M."/>
            <person name="Berlin A."/>
            <person name="Brown A."/>
            <person name="Chapman S.B."/>
            <person name="Chen Z."/>
            <person name="Dunbar C."/>
            <person name="Freedman E."/>
            <person name="Gearin G."/>
            <person name="Gellesch M."/>
            <person name="Goldberg J."/>
            <person name="Griggs A."/>
            <person name="Gujja S."/>
            <person name="Heilman E."/>
            <person name="Heiman D."/>
            <person name="Howarth C."/>
            <person name="Larson L."/>
            <person name="Lui A."/>
            <person name="MacDonald P.J.P."/>
            <person name="Mehta T."/>
            <person name="Montmayeur A."/>
            <person name="Murphy C."/>
            <person name="Neiman D."/>
            <person name="Pearson M."/>
            <person name="Priest M."/>
            <person name="Roberts A."/>
            <person name="Saif S."/>
            <person name="Shea T."/>
            <person name="Shenoy N."/>
            <person name="Sisk P."/>
            <person name="Stolte C."/>
            <person name="Sykes S."/>
            <person name="White J."/>
            <person name="Yandava C."/>
            <person name="Nusbaum C."/>
            <person name="Birren B."/>
        </authorList>
    </citation>
    <scope>NUCLEOTIDE SEQUENCE [LARGE SCALE GENOMIC DNA]</scope>
    <source>
        <strain evidence="1 2">29_1</strain>
    </source>
</reference>